<dbReference type="Pfam" id="PF13527">
    <property type="entry name" value="Acetyltransf_9"/>
    <property type="match status" value="1"/>
</dbReference>
<evidence type="ECO:0000313" key="2">
    <source>
        <dbReference type="EMBL" id="MFD1786031.1"/>
    </source>
</evidence>
<dbReference type="Gene3D" id="3.40.630.30">
    <property type="match status" value="1"/>
</dbReference>
<organism evidence="2 3">
    <name type="scientific">Sphingomonas floccifaciens</name>
    <dbReference type="NCBI Taxonomy" id="1844115"/>
    <lineage>
        <taxon>Bacteria</taxon>
        <taxon>Pseudomonadati</taxon>
        <taxon>Pseudomonadota</taxon>
        <taxon>Alphaproteobacteria</taxon>
        <taxon>Sphingomonadales</taxon>
        <taxon>Sphingomonadaceae</taxon>
        <taxon>Sphingomonas</taxon>
    </lineage>
</organism>
<keyword evidence="2" id="KW-0012">Acyltransferase</keyword>
<dbReference type="InterPro" id="IPR016181">
    <property type="entry name" value="Acyl_CoA_acyltransferase"/>
</dbReference>
<dbReference type="PROSITE" id="PS51186">
    <property type="entry name" value="GNAT"/>
    <property type="match status" value="1"/>
</dbReference>
<proteinExistence type="predicted"/>
<protein>
    <submittedName>
        <fullName evidence="2">GNAT family N-acetyltransferase</fullName>
        <ecNumber evidence="2">2.3.-.-</ecNumber>
    </submittedName>
</protein>
<name>A0ABW4N7L4_9SPHN</name>
<dbReference type="GO" id="GO:0016746">
    <property type="term" value="F:acyltransferase activity"/>
    <property type="evidence" value="ECO:0007669"/>
    <property type="project" value="UniProtKB-KW"/>
</dbReference>
<sequence>MSYTIRAATGGDVAAIEALLAAAFPEPAEAMLVRRLCIDGDMVLTLVADDEETGALAGMIAFSRMAVEVDGKPVPAVALAPIATAAAHRRRGIADLLIRTGLRDLAAAGVVLCFVLGEPDFYGRHGFSVDWAKGFDSPYAGDYLMALPLQDGKMPCGVRGVAVHAKAFASLGEEA</sequence>
<comment type="caution">
    <text evidence="2">The sequence shown here is derived from an EMBL/GenBank/DDBJ whole genome shotgun (WGS) entry which is preliminary data.</text>
</comment>
<accession>A0ABW4N7L4</accession>
<dbReference type="Proteomes" id="UP001597283">
    <property type="component" value="Unassembled WGS sequence"/>
</dbReference>
<reference evidence="3" key="1">
    <citation type="journal article" date="2019" name="Int. J. Syst. Evol. Microbiol.">
        <title>The Global Catalogue of Microorganisms (GCM) 10K type strain sequencing project: providing services to taxonomists for standard genome sequencing and annotation.</title>
        <authorList>
            <consortium name="The Broad Institute Genomics Platform"/>
            <consortium name="The Broad Institute Genome Sequencing Center for Infectious Disease"/>
            <person name="Wu L."/>
            <person name="Ma J."/>
        </authorList>
    </citation>
    <scope>NUCLEOTIDE SEQUENCE [LARGE SCALE GENOMIC DNA]</scope>
    <source>
        <strain evidence="3">Q85</strain>
    </source>
</reference>
<keyword evidence="3" id="KW-1185">Reference proteome</keyword>
<gene>
    <name evidence="2" type="ORF">ACFSC3_00450</name>
</gene>
<dbReference type="SUPFAM" id="SSF55729">
    <property type="entry name" value="Acyl-CoA N-acyltransferases (Nat)"/>
    <property type="match status" value="1"/>
</dbReference>
<feature type="domain" description="N-acetyltransferase" evidence="1">
    <location>
        <begin position="3"/>
        <end position="150"/>
    </location>
</feature>
<keyword evidence="2" id="KW-0808">Transferase</keyword>
<evidence type="ECO:0000313" key="3">
    <source>
        <dbReference type="Proteomes" id="UP001597283"/>
    </source>
</evidence>
<dbReference type="EMBL" id="JBHUFC010000001">
    <property type="protein sequence ID" value="MFD1786031.1"/>
    <property type="molecule type" value="Genomic_DNA"/>
</dbReference>
<dbReference type="InterPro" id="IPR000182">
    <property type="entry name" value="GNAT_dom"/>
</dbReference>
<dbReference type="RefSeq" id="WP_380937637.1">
    <property type="nucleotide sequence ID" value="NZ_JBHUFC010000001.1"/>
</dbReference>
<dbReference type="EC" id="2.3.-.-" evidence="2"/>
<evidence type="ECO:0000259" key="1">
    <source>
        <dbReference type="PROSITE" id="PS51186"/>
    </source>
</evidence>